<protein>
    <recommendedName>
        <fullName evidence="4">G protein-coupled receptor</fullName>
    </recommendedName>
</protein>
<dbReference type="AlphaFoldDB" id="A0AAV5TWV1"/>
<name>A0AAV5TWV1_9BILA</name>
<comment type="caution">
    <text evidence="2">The sequence shown here is derived from an EMBL/GenBank/DDBJ whole genome shotgun (WGS) entry which is preliminary data.</text>
</comment>
<sequence>VLPSLFTFALVGGGRRFPLRRRAMATTQRTTRSEGVMSDGAYENYRRMMNLEEEEEDGEYVPRCCCCESMSYVRWFGIYSTVLALIGVHIKAKVAVLQALIHVNFASLMMDHVLPPLCTVALCFFSMILVAISFKNKLDKLLYGPILVNMLNVGIHISNSITLIFFHATSSQMGKKVFIHRLDDLAFDHPGRSYEDLHAYLIHEISQETLVAGALTVVQIPLHLAFIVMCWRLRGHLKQLKIAQKAREEREEKKRLEKKK</sequence>
<proteinExistence type="predicted"/>
<keyword evidence="1" id="KW-1133">Transmembrane helix</keyword>
<reference evidence="2" key="1">
    <citation type="submission" date="2023-10" db="EMBL/GenBank/DDBJ databases">
        <title>Genome assembly of Pristionchus species.</title>
        <authorList>
            <person name="Yoshida K."/>
            <person name="Sommer R.J."/>
        </authorList>
    </citation>
    <scope>NUCLEOTIDE SEQUENCE</scope>
    <source>
        <strain evidence="2">RS0144</strain>
    </source>
</reference>
<keyword evidence="1" id="KW-0472">Membrane</keyword>
<feature type="non-terminal residue" evidence="2">
    <location>
        <position position="1"/>
    </location>
</feature>
<feature type="transmembrane region" description="Helical" evidence="1">
    <location>
        <begin position="78"/>
        <end position="101"/>
    </location>
</feature>
<gene>
    <name evidence="2" type="ORF">PENTCL1PPCAC_21116</name>
</gene>
<evidence type="ECO:0000256" key="1">
    <source>
        <dbReference type="SAM" id="Phobius"/>
    </source>
</evidence>
<dbReference type="Proteomes" id="UP001432027">
    <property type="component" value="Unassembled WGS sequence"/>
</dbReference>
<keyword evidence="3" id="KW-1185">Reference proteome</keyword>
<accession>A0AAV5TWV1</accession>
<evidence type="ECO:0000313" key="3">
    <source>
        <dbReference type="Proteomes" id="UP001432027"/>
    </source>
</evidence>
<feature type="transmembrane region" description="Helical" evidence="1">
    <location>
        <begin position="146"/>
        <end position="168"/>
    </location>
</feature>
<feature type="transmembrane region" description="Helical" evidence="1">
    <location>
        <begin position="210"/>
        <end position="231"/>
    </location>
</feature>
<keyword evidence="1" id="KW-0812">Transmembrane</keyword>
<dbReference type="EMBL" id="BTSX01000005">
    <property type="protein sequence ID" value="GMS98941.1"/>
    <property type="molecule type" value="Genomic_DNA"/>
</dbReference>
<evidence type="ECO:0000313" key="2">
    <source>
        <dbReference type="EMBL" id="GMS98941.1"/>
    </source>
</evidence>
<organism evidence="2 3">
    <name type="scientific">Pristionchus entomophagus</name>
    <dbReference type="NCBI Taxonomy" id="358040"/>
    <lineage>
        <taxon>Eukaryota</taxon>
        <taxon>Metazoa</taxon>
        <taxon>Ecdysozoa</taxon>
        <taxon>Nematoda</taxon>
        <taxon>Chromadorea</taxon>
        <taxon>Rhabditida</taxon>
        <taxon>Rhabditina</taxon>
        <taxon>Diplogasteromorpha</taxon>
        <taxon>Diplogasteroidea</taxon>
        <taxon>Neodiplogasteridae</taxon>
        <taxon>Pristionchus</taxon>
    </lineage>
</organism>
<feature type="transmembrane region" description="Helical" evidence="1">
    <location>
        <begin position="113"/>
        <end position="134"/>
    </location>
</feature>
<evidence type="ECO:0008006" key="4">
    <source>
        <dbReference type="Google" id="ProtNLM"/>
    </source>
</evidence>